<sequence length="271" mass="30153">MKTKYLLSTALFAIPLLFCSCIKEDWGVIPDNQNGTSNTKEWNKNKTVDFYFITNLNDKTTGNYDNIAQFFNNKGSKCSIGIVDRSDIKNYSEQNTCENHSTELAVKTARFTSFAFNKYNQGNIEGSTILFNHKINNVESFKITDDCYIQFIPIMAKSNVASPIEILTPFATVRFDNDDQLKNAVTTLKTLGSNTYRALIVGTVKNSLISGLKGVVEQVDGYTFTQVTKDADNDYAIFMAGPKSWVLRETTATSVSGTLNAYCISVEASVE</sequence>
<dbReference type="PROSITE" id="PS51257">
    <property type="entry name" value="PROKAR_LIPOPROTEIN"/>
    <property type="match status" value="1"/>
</dbReference>
<comment type="caution">
    <text evidence="2">The sequence shown here is derived from an EMBL/GenBank/DDBJ whole genome shotgun (WGS) entry which is preliminary data.</text>
</comment>
<dbReference type="RefSeq" id="WP_004369582.1">
    <property type="nucleotide sequence ID" value="NZ_GL833119.1"/>
</dbReference>
<proteinExistence type="predicted"/>
<feature type="chain" id="PRO_5003224139" evidence="1">
    <location>
        <begin position="24"/>
        <end position="271"/>
    </location>
</feature>
<gene>
    <name evidence="2" type="ORF">HMPREF0663_11445</name>
</gene>
<dbReference type="eggNOG" id="ENOG5033G0U">
    <property type="taxonomic scope" value="Bacteria"/>
</dbReference>
<feature type="signal peptide" evidence="1">
    <location>
        <begin position="1"/>
        <end position="23"/>
    </location>
</feature>
<dbReference type="AlphaFoldDB" id="E7RQJ4"/>
<dbReference type="EMBL" id="AEPE02000005">
    <property type="protein sequence ID" value="EFZ36532.1"/>
    <property type="molecule type" value="Genomic_DNA"/>
</dbReference>
<dbReference type="Proteomes" id="UP000005580">
    <property type="component" value="Unassembled WGS sequence"/>
</dbReference>
<evidence type="ECO:0000313" key="3">
    <source>
        <dbReference type="Proteomes" id="UP000005580"/>
    </source>
</evidence>
<evidence type="ECO:0000256" key="1">
    <source>
        <dbReference type="SAM" id="SignalP"/>
    </source>
</evidence>
<organism evidence="2 3">
    <name type="scientific">Hoylesella oralis ATCC 33269</name>
    <dbReference type="NCBI Taxonomy" id="873533"/>
    <lineage>
        <taxon>Bacteria</taxon>
        <taxon>Pseudomonadati</taxon>
        <taxon>Bacteroidota</taxon>
        <taxon>Bacteroidia</taxon>
        <taxon>Bacteroidales</taxon>
        <taxon>Prevotellaceae</taxon>
        <taxon>Hoylesella</taxon>
    </lineage>
</organism>
<keyword evidence="3" id="KW-1185">Reference proteome</keyword>
<reference evidence="2" key="1">
    <citation type="submission" date="2011-01" db="EMBL/GenBank/DDBJ databases">
        <authorList>
            <person name="Muzny D."/>
            <person name="Qin X."/>
            <person name="Buhay C."/>
            <person name="Dugan-Rocha S."/>
            <person name="Ding Y."/>
            <person name="Chen G."/>
            <person name="Hawes A."/>
            <person name="Holder M."/>
            <person name="Jhangiani S."/>
            <person name="Johnson A."/>
            <person name="Khan Z."/>
            <person name="Li Z."/>
            <person name="Liu W."/>
            <person name="Liu X."/>
            <person name="Perez L."/>
            <person name="Shen H."/>
            <person name="Wang Q."/>
            <person name="Watt J."/>
            <person name="Xi L."/>
            <person name="Xin Y."/>
            <person name="Zhou J."/>
            <person name="Deng J."/>
            <person name="Jiang H."/>
            <person name="Liu Y."/>
            <person name="Qu J."/>
            <person name="Song X.-Z."/>
            <person name="Zhang L."/>
            <person name="Villasana D."/>
            <person name="Johnson A."/>
            <person name="Liu J."/>
            <person name="Liyanage D."/>
            <person name="Lorensuhewa L."/>
            <person name="Robinson T."/>
            <person name="Song A."/>
            <person name="Song B.-B."/>
            <person name="Dinh H."/>
            <person name="Thornton R."/>
            <person name="Coyle M."/>
            <person name="Francisco L."/>
            <person name="Jackson L."/>
            <person name="Javaid M."/>
            <person name="Korchina V."/>
            <person name="Kovar C."/>
            <person name="Mata R."/>
            <person name="Mathew T."/>
            <person name="Ngo R."/>
            <person name="Nguyen L."/>
            <person name="Nguyen N."/>
            <person name="Okwuonu G."/>
            <person name="Ongeri F."/>
            <person name="Pham C."/>
            <person name="Simmons D."/>
            <person name="Wilczek-Boney K."/>
            <person name="Hale W."/>
            <person name="Jakkamsetti A."/>
            <person name="Pham P."/>
            <person name="Ruth R."/>
            <person name="San Lucas F."/>
            <person name="Warren J."/>
            <person name="Zhang J."/>
            <person name="Zhao Z."/>
            <person name="Zhou C."/>
            <person name="Zhu D."/>
            <person name="Lee S."/>
            <person name="Bess C."/>
            <person name="Blankenburg K."/>
            <person name="Forbes L."/>
            <person name="Fu Q."/>
            <person name="Gubbala S."/>
            <person name="Hirani K."/>
            <person name="Jayaseelan J.C."/>
            <person name="Lara F."/>
            <person name="Munidasa M."/>
            <person name="Palculict T."/>
            <person name="Patil S."/>
            <person name="Pu L.-L."/>
            <person name="Saada N."/>
            <person name="Tang L."/>
            <person name="Weissenberger G."/>
            <person name="Zhu Y."/>
            <person name="Hemphill L."/>
            <person name="Shang Y."/>
            <person name="Youmans B."/>
            <person name="Ayvaz T."/>
            <person name="Ross M."/>
            <person name="Santibanez J."/>
            <person name="Aqrawi P."/>
            <person name="Gross S."/>
            <person name="Joshi V."/>
            <person name="Fowler G."/>
            <person name="Nazareth L."/>
            <person name="Reid J."/>
            <person name="Worley K."/>
            <person name="Petrosino J."/>
            <person name="Highlander S."/>
            <person name="Gibbs R."/>
        </authorList>
    </citation>
    <scope>NUCLEOTIDE SEQUENCE [LARGE SCALE GENOMIC DNA]</scope>
    <source>
        <strain evidence="2">ATCC 33269</strain>
    </source>
</reference>
<dbReference type="HOGENOM" id="CLU_1041545_0_0_10"/>
<evidence type="ECO:0000313" key="2">
    <source>
        <dbReference type="EMBL" id="EFZ36532.1"/>
    </source>
</evidence>
<dbReference type="STRING" id="28134.SAMN05444288_2024"/>
<protein>
    <submittedName>
        <fullName evidence="2">Uncharacterized protein</fullName>
    </submittedName>
</protein>
<name>E7RQJ4_9BACT</name>
<accession>E7RQJ4</accession>
<keyword evidence="1" id="KW-0732">Signal</keyword>